<feature type="signal peptide" evidence="1">
    <location>
        <begin position="1"/>
        <end position="18"/>
    </location>
</feature>
<sequence>MHVLACHLLTLLPRQTKAAIENMVKARRGAGKASGNSAAVLSCGDIESVASEWTYSLRFVKCAGELFCSE</sequence>
<accession>A0AAV4ILQ2</accession>
<comment type="caution">
    <text evidence="2">The sequence shown here is derived from an EMBL/GenBank/DDBJ whole genome shotgun (WGS) entry which is preliminary data.</text>
</comment>
<name>A0AAV4ILQ2_9GAST</name>
<feature type="chain" id="PRO_5043394198" description="Secreted protein" evidence="1">
    <location>
        <begin position="19"/>
        <end position="70"/>
    </location>
</feature>
<evidence type="ECO:0000313" key="3">
    <source>
        <dbReference type="Proteomes" id="UP000762676"/>
    </source>
</evidence>
<evidence type="ECO:0000313" key="2">
    <source>
        <dbReference type="EMBL" id="GFS09836.1"/>
    </source>
</evidence>
<keyword evidence="3" id="KW-1185">Reference proteome</keyword>
<dbReference type="EMBL" id="BMAT01009615">
    <property type="protein sequence ID" value="GFS09836.1"/>
    <property type="molecule type" value="Genomic_DNA"/>
</dbReference>
<proteinExistence type="predicted"/>
<organism evidence="2 3">
    <name type="scientific">Elysia marginata</name>
    <dbReference type="NCBI Taxonomy" id="1093978"/>
    <lineage>
        <taxon>Eukaryota</taxon>
        <taxon>Metazoa</taxon>
        <taxon>Spiralia</taxon>
        <taxon>Lophotrochozoa</taxon>
        <taxon>Mollusca</taxon>
        <taxon>Gastropoda</taxon>
        <taxon>Heterobranchia</taxon>
        <taxon>Euthyneura</taxon>
        <taxon>Panpulmonata</taxon>
        <taxon>Sacoglossa</taxon>
        <taxon>Placobranchoidea</taxon>
        <taxon>Plakobranchidae</taxon>
        <taxon>Elysia</taxon>
    </lineage>
</organism>
<evidence type="ECO:0008006" key="4">
    <source>
        <dbReference type="Google" id="ProtNLM"/>
    </source>
</evidence>
<gene>
    <name evidence="2" type="ORF">ElyMa_004792700</name>
</gene>
<reference evidence="2 3" key="1">
    <citation type="journal article" date="2021" name="Elife">
        <title>Chloroplast acquisition without the gene transfer in kleptoplastic sea slugs, Plakobranchus ocellatus.</title>
        <authorList>
            <person name="Maeda T."/>
            <person name="Takahashi S."/>
            <person name="Yoshida T."/>
            <person name="Shimamura S."/>
            <person name="Takaki Y."/>
            <person name="Nagai Y."/>
            <person name="Toyoda A."/>
            <person name="Suzuki Y."/>
            <person name="Arimoto A."/>
            <person name="Ishii H."/>
            <person name="Satoh N."/>
            <person name="Nishiyama T."/>
            <person name="Hasebe M."/>
            <person name="Maruyama T."/>
            <person name="Minagawa J."/>
            <person name="Obokata J."/>
            <person name="Shigenobu S."/>
        </authorList>
    </citation>
    <scope>NUCLEOTIDE SEQUENCE [LARGE SCALE GENOMIC DNA]</scope>
</reference>
<evidence type="ECO:0000256" key="1">
    <source>
        <dbReference type="SAM" id="SignalP"/>
    </source>
</evidence>
<dbReference type="AlphaFoldDB" id="A0AAV4ILQ2"/>
<keyword evidence="1" id="KW-0732">Signal</keyword>
<protein>
    <recommendedName>
        <fullName evidence="4">Secreted protein</fullName>
    </recommendedName>
</protein>
<dbReference type="Proteomes" id="UP000762676">
    <property type="component" value="Unassembled WGS sequence"/>
</dbReference>